<keyword evidence="3" id="KW-1185">Reference proteome</keyword>
<evidence type="ECO:0000313" key="3">
    <source>
        <dbReference type="Proteomes" id="UP000234323"/>
    </source>
</evidence>
<gene>
    <name evidence="2" type="ORF">RhiirA4_465169</name>
</gene>
<dbReference type="EMBL" id="LLXI01000723">
    <property type="protein sequence ID" value="PKY49263.1"/>
    <property type="molecule type" value="Genomic_DNA"/>
</dbReference>
<reference evidence="2 3" key="1">
    <citation type="submission" date="2015-10" db="EMBL/GenBank/DDBJ databases">
        <title>Genome analyses suggest a sexual origin of heterokaryosis in a supposedly ancient asexual fungus.</title>
        <authorList>
            <person name="Ropars J."/>
            <person name="Sedzielewska K."/>
            <person name="Noel J."/>
            <person name="Charron P."/>
            <person name="Farinelli L."/>
            <person name="Marton T."/>
            <person name="Kruger M."/>
            <person name="Pelin A."/>
            <person name="Brachmann A."/>
            <person name="Corradi N."/>
        </authorList>
    </citation>
    <scope>NUCLEOTIDE SEQUENCE [LARGE SCALE GENOMIC DNA]</scope>
    <source>
        <strain evidence="2 3">A4</strain>
    </source>
</reference>
<dbReference type="AlphaFoldDB" id="A0A2I1GRI3"/>
<protein>
    <submittedName>
        <fullName evidence="2">Uncharacterized protein</fullName>
    </submittedName>
</protein>
<proteinExistence type="predicted"/>
<evidence type="ECO:0000313" key="2">
    <source>
        <dbReference type="EMBL" id="PKY49263.1"/>
    </source>
</evidence>
<dbReference type="Proteomes" id="UP000234323">
    <property type="component" value="Unassembled WGS sequence"/>
</dbReference>
<accession>A0A2I1GRI3</accession>
<feature type="compositionally biased region" description="Acidic residues" evidence="1">
    <location>
        <begin position="64"/>
        <end position="76"/>
    </location>
</feature>
<sequence>MQKLAAFYLTNARKELPHYGNGKTNEELQSILHDANLYDDDDFEVELNGEANDINDIHVPEDGTNNDDEINNDDDTVNDEEEIDLMLKMIGI</sequence>
<feature type="region of interest" description="Disordered" evidence="1">
    <location>
        <begin position="51"/>
        <end position="76"/>
    </location>
</feature>
<evidence type="ECO:0000256" key="1">
    <source>
        <dbReference type="SAM" id="MobiDB-lite"/>
    </source>
</evidence>
<name>A0A2I1GRI3_9GLOM</name>
<organism evidence="2 3">
    <name type="scientific">Rhizophagus irregularis</name>
    <dbReference type="NCBI Taxonomy" id="588596"/>
    <lineage>
        <taxon>Eukaryota</taxon>
        <taxon>Fungi</taxon>
        <taxon>Fungi incertae sedis</taxon>
        <taxon>Mucoromycota</taxon>
        <taxon>Glomeromycotina</taxon>
        <taxon>Glomeromycetes</taxon>
        <taxon>Glomerales</taxon>
        <taxon>Glomeraceae</taxon>
        <taxon>Rhizophagus</taxon>
    </lineage>
</organism>
<comment type="caution">
    <text evidence="2">The sequence shown here is derived from an EMBL/GenBank/DDBJ whole genome shotgun (WGS) entry which is preliminary data.</text>
</comment>